<keyword evidence="2" id="KW-1185">Reference proteome</keyword>
<dbReference type="Proteomes" id="UP000005317">
    <property type="component" value="Unassembled WGS sequence"/>
</dbReference>
<evidence type="ECO:0000313" key="1">
    <source>
        <dbReference type="EMBL" id="EIJ33340.1"/>
    </source>
</evidence>
<dbReference type="AlphaFoldDB" id="A0A656HD04"/>
<proteinExistence type="predicted"/>
<reference evidence="2" key="1">
    <citation type="journal article" date="2011" name="Stand. Genomic Sci.">
        <title>Genome sequence of the filamentous, gliding Thiothrix nivea neotype strain (JP2(T)).</title>
        <authorList>
            <person name="Lapidus A."/>
            <person name="Nolan M."/>
            <person name="Lucas S."/>
            <person name="Glavina Del Rio T."/>
            <person name="Tice H."/>
            <person name="Cheng J.F."/>
            <person name="Tapia R."/>
            <person name="Han C."/>
            <person name="Goodwin L."/>
            <person name="Pitluck S."/>
            <person name="Liolios K."/>
            <person name="Pagani I."/>
            <person name="Ivanova N."/>
            <person name="Huntemann M."/>
            <person name="Mavromatis K."/>
            <person name="Mikhailova N."/>
            <person name="Pati A."/>
            <person name="Chen A."/>
            <person name="Palaniappan K."/>
            <person name="Land M."/>
            <person name="Brambilla E.M."/>
            <person name="Rohde M."/>
            <person name="Abt B."/>
            <person name="Verbarg S."/>
            <person name="Goker M."/>
            <person name="Bristow J."/>
            <person name="Eisen J.A."/>
            <person name="Markowitz V."/>
            <person name="Hugenholtz P."/>
            <person name="Kyrpides N.C."/>
            <person name="Klenk H.P."/>
            <person name="Woyke T."/>
        </authorList>
    </citation>
    <scope>NUCLEOTIDE SEQUENCE [LARGE SCALE GENOMIC DNA]</scope>
    <source>
        <strain evidence="2">ATCC 35100 / DSM 5205 / JP2</strain>
    </source>
</reference>
<sequence length="120" mass="12996">MTDQTKLGKHLDERVGQGNANLIRAFGRAYGALLLLADNGFRVLEADMGDDGSAALEIDLPTHEQMGLFEHIKRTPVSETNNLSEGWMCMAEIGGCEACQARHAGIAVWWHEPYPDGGGA</sequence>
<protein>
    <submittedName>
        <fullName evidence="1">Uncharacterized protein</fullName>
    </submittedName>
</protein>
<name>A0A656HD04_THINJ</name>
<evidence type="ECO:0000313" key="2">
    <source>
        <dbReference type="Proteomes" id="UP000005317"/>
    </source>
</evidence>
<dbReference type="RefSeq" id="WP_002707294.1">
    <property type="nucleotide sequence ID" value="NZ_JH651384.1"/>
</dbReference>
<dbReference type="EMBL" id="JH651384">
    <property type="protein sequence ID" value="EIJ33340.1"/>
    <property type="molecule type" value="Genomic_DNA"/>
</dbReference>
<accession>A0A656HD04</accession>
<gene>
    <name evidence="1" type="ORF">Thini_0703</name>
</gene>
<organism evidence="1 2">
    <name type="scientific">Thiothrix nivea (strain ATCC 35100 / DSM 5205 / JP2)</name>
    <dbReference type="NCBI Taxonomy" id="870187"/>
    <lineage>
        <taxon>Bacteria</taxon>
        <taxon>Pseudomonadati</taxon>
        <taxon>Pseudomonadota</taxon>
        <taxon>Gammaproteobacteria</taxon>
        <taxon>Thiotrichales</taxon>
        <taxon>Thiotrichaceae</taxon>
        <taxon>Thiothrix</taxon>
    </lineage>
</organism>